<organism evidence="2 3">
    <name type="scientific">Panagrellus redivivus</name>
    <name type="common">Microworm</name>
    <dbReference type="NCBI Taxonomy" id="6233"/>
    <lineage>
        <taxon>Eukaryota</taxon>
        <taxon>Metazoa</taxon>
        <taxon>Ecdysozoa</taxon>
        <taxon>Nematoda</taxon>
        <taxon>Chromadorea</taxon>
        <taxon>Rhabditida</taxon>
        <taxon>Tylenchina</taxon>
        <taxon>Panagrolaimomorpha</taxon>
        <taxon>Panagrolaimoidea</taxon>
        <taxon>Panagrolaimidae</taxon>
        <taxon>Panagrellus</taxon>
    </lineage>
</organism>
<feature type="compositionally biased region" description="Polar residues" evidence="1">
    <location>
        <begin position="24"/>
        <end position="41"/>
    </location>
</feature>
<reference evidence="2" key="1">
    <citation type="journal article" date="2013" name="Genetics">
        <title>The draft genome and transcriptome of Panagrellus redivivus are shaped by the harsh demands of a free-living lifestyle.</title>
        <authorList>
            <person name="Srinivasan J."/>
            <person name="Dillman A.R."/>
            <person name="Macchietto M.G."/>
            <person name="Heikkinen L."/>
            <person name="Lakso M."/>
            <person name="Fracchia K.M."/>
            <person name="Antoshechkin I."/>
            <person name="Mortazavi A."/>
            <person name="Wong G."/>
            <person name="Sternberg P.W."/>
        </authorList>
    </citation>
    <scope>NUCLEOTIDE SEQUENCE [LARGE SCALE GENOMIC DNA]</scope>
    <source>
        <strain evidence="2">MT8872</strain>
    </source>
</reference>
<feature type="compositionally biased region" description="Basic and acidic residues" evidence="1">
    <location>
        <begin position="96"/>
        <end position="106"/>
    </location>
</feature>
<dbReference type="WBParaSite" id="Pan_g8533.t1">
    <property type="protein sequence ID" value="Pan_g8533.t1"/>
    <property type="gene ID" value="Pan_g8533"/>
</dbReference>
<dbReference type="AlphaFoldDB" id="A0A7E4W7H1"/>
<evidence type="ECO:0000313" key="3">
    <source>
        <dbReference type="WBParaSite" id="Pan_g8533.t1"/>
    </source>
</evidence>
<feature type="region of interest" description="Disordered" evidence="1">
    <location>
        <begin position="1"/>
        <end position="44"/>
    </location>
</feature>
<feature type="compositionally biased region" description="Polar residues" evidence="1">
    <location>
        <begin position="161"/>
        <end position="170"/>
    </location>
</feature>
<keyword evidence="2" id="KW-1185">Reference proteome</keyword>
<evidence type="ECO:0000256" key="1">
    <source>
        <dbReference type="SAM" id="MobiDB-lite"/>
    </source>
</evidence>
<protein>
    <submittedName>
        <fullName evidence="3">Uncharacterized protein</fullName>
    </submittedName>
</protein>
<sequence length="170" mass="18013">MDNDILGHSRNTRRRGSDPRNDSASETGNNRVCSGENSAATSGCAEPTGWFVVFPQDTTGEQAEIREKANSLLGGSAVKANHQPADRGSSPSSKFAHAEEGERDGWNEEALGDCVFAQAYHYYLADGGDGCSLRSSSLSGRLSPSQAPPRRSSGTKRVNPLRQSGVSGRA</sequence>
<reference evidence="3" key="2">
    <citation type="submission" date="2020-10" db="UniProtKB">
        <authorList>
            <consortium name="WormBaseParasite"/>
        </authorList>
    </citation>
    <scope>IDENTIFICATION</scope>
</reference>
<evidence type="ECO:0000313" key="2">
    <source>
        <dbReference type="Proteomes" id="UP000492821"/>
    </source>
</evidence>
<feature type="compositionally biased region" description="Low complexity" evidence="1">
    <location>
        <begin position="134"/>
        <end position="145"/>
    </location>
</feature>
<accession>A0A7E4W7H1</accession>
<proteinExistence type="predicted"/>
<dbReference type="Proteomes" id="UP000492821">
    <property type="component" value="Unassembled WGS sequence"/>
</dbReference>
<feature type="region of interest" description="Disordered" evidence="1">
    <location>
        <begin position="134"/>
        <end position="170"/>
    </location>
</feature>
<name>A0A7E4W7H1_PANRE</name>
<feature type="region of interest" description="Disordered" evidence="1">
    <location>
        <begin position="61"/>
        <end position="107"/>
    </location>
</feature>